<evidence type="ECO:0000259" key="1">
    <source>
        <dbReference type="Pfam" id="PF08385"/>
    </source>
</evidence>
<name>C5KEY4_PERM5</name>
<evidence type="ECO:0000313" key="2">
    <source>
        <dbReference type="EMBL" id="EER16960.1"/>
    </source>
</evidence>
<dbReference type="RefSeq" id="XP_002785164.1">
    <property type="nucleotide sequence ID" value="XM_002785118.1"/>
</dbReference>
<reference evidence="2 3" key="1">
    <citation type="submission" date="2008-07" db="EMBL/GenBank/DDBJ databases">
        <authorList>
            <person name="El-Sayed N."/>
            <person name="Caler E."/>
            <person name="Inman J."/>
            <person name="Amedeo P."/>
            <person name="Hass B."/>
            <person name="Wortman J."/>
        </authorList>
    </citation>
    <scope>NUCLEOTIDE SEQUENCE [LARGE SCALE GENOMIC DNA]</scope>
    <source>
        <strain evidence="3">ATCC 50983 / TXsc</strain>
    </source>
</reference>
<dbReference type="InterPro" id="IPR013594">
    <property type="entry name" value="Dynein_heavy_tail"/>
</dbReference>
<dbReference type="InParanoid" id="C5KEY4"/>
<gene>
    <name evidence="2" type="ORF">Pmar_PMAR010771</name>
</gene>
<dbReference type="EMBL" id="GG672550">
    <property type="protein sequence ID" value="EER16960.1"/>
    <property type="molecule type" value="Genomic_DNA"/>
</dbReference>
<keyword evidence="3" id="KW-1185">Reference proteome</keyword>
<evidence type="ECO:0000313" key="3">
    <source>
        <dbReference type="Proteomes" id="UP000007800"/>
    </source>
</evidence>
<sequence length="342" mass="38737">MEACQKRLIPDTYLIVDPLVEKVYSKLKLEHPNSPVSAKKHLPEDELRDAAFLDAVQTSVNKWISDIARVIKLQHDRLASPSGGKPDDAGSIAIREVNFFIAVEANLLSVRKQLEDPMVQFALEALRIGRRFLSTVSFEAHVELPDNLELVQSSLLLLRDLPIHALLNATTVEEISEAVEGLFNHMRRNLRKARRYPVYRAAVLMEDVSRDLLTQLNKVLHPKEGSTIMQLPYADFELLTGICRELCTQWADSARQFKQQLRDELKHRSGQSAERVPAKMRFAHEPLQDRINELRQFRKQHEQFVQTLDKVFVVVSGKDGGTVSAAATATKNTVVAAYDKVL</sequence>
<accession>C5KEY4</accession>
<dbReference type="OrthoDB" id="14187at2759"/>
<proteinExistence type="predicted"/>
<dbReference type="GeneID" id="9053006"/>
<protein>
    <recommendedName>
        <fullName evidence="1">Dynein heavy chain tail domain-containing protein</fullName>
    </recommendedName>
</protein>
<dbReference type="Proteomes" id="UP000007800">
    <property type="component" value="Unassembled WGS sequence"/>
</dbReference>
<organism evidence="3">
    <name type="scientific">Perkinsus marinus (strain ATCC 50983 / TXsc)</name>
    <dbReference type="NCBI Taxonomy" id="423536"/>
    <lineage>
        <taxon>Eukaryota</taxon>
        <taxon>Sar</taxon>
        <taxon>Alveolata</taxon>
        <taxon>Perkinsozoa</taxon>
        <taxon>Perkinsea</taxon>
        <taxon>Perkinsida</taxon>
        <taxon>Perkinsidae</taxon>
        <taxon>Perkinsus</taxon>
    </lineage>
</organism>
<dbReference type="Pfam" id="PF08385">
    <property type="entry name" value="DHC_N1"/>
    <property type="match status" value="1"/>
</dbReference>
<dbReference type="AlphaFoldDB" id="C5KEY4"/>
<feature type="non-terminal residue" evidence="2">
    <location>
        <position position="342"/>
    </location>
</feature>
<feature type="domain" description="Dynein heavy chain tail" evidence="1">
    <location>
        <begin position="54"/>
        <end position="340"/>
    </location>
</feature>